<dbReference type="EMBL" id="JARBHB010000006">
    <property type="protein sequence ID" value="KAJ8881570.1"/>
    <property type="molecule type" value="Genomic_DNA"/>
</dbReference>
<organism evidence="2 3">
    <name type="scientific">Dryococelus australis</name>
    <dbReference type="NCBI Taxonomy" id="614101"/>
    <lineage>
        <taxon>Eukaryota</taxon>
        <taxon>Metazoa</taxon>
        <taxon>Ecdysozoa</taxon>
        <taxon>Arthropoda</taxon>
        <taxon>Hexapoda</taxon>
        <taxon>Insecta</taxon>
        <taxon>Pterygota</taxon>
        <taxon>Neoptera</taxon>
        <taxon>Polyneoptera</taxon>
        <taxon>Phasmatodea</taxon>
        <taxon>Verophasmatodea</taxon>
        <taxon>Anareolatae</taxon>
        <taxon>Phasmatidae</taxon>
        <taxon>Eurycanthinae</taxon>
        <taxon>Dryococelus</taxon>
    </lineage>
</organism>
<comment type="caution">
    <text evidence="2">The sequence shown here is derived from an EMBL/GenBank/DDBJ whole genome shotgun (WGS) entry which is preliminary data.</text>
</comment>
<gene>
    <name evidence="2" type="ORF">PR048_018054</name>
</gene>
<name>A0ABQ9HBC6_9NEOP</name>
<evidence type="ECO:0000256" key="1">
    <source>
        <dbReference type="SAM" id="MobiDB-lite"/>
    </source>
</evidence>
<feature type="region of interest" description="Disordered" evidence="1">
    <location>
        <begin position="1"/>
        <end position="40"/>
    </location>
</feature>
<evidence type="ECO:0000313" key="2">
    <source>
        <dbReference type="EMBL" id="KAJ8881570.1"/>
    </source>
</evidence>
<proteinExistence type="predicted"/>
<feature type="region of interest" description="Disordered" evidence="1">
    <location>
        <begin position="63"/>
        <end position="99"/>
    </location>
</feature>
<reference evidence="2 3" key="1">
    <citation type="submission" date="2023-02" db="EMBL/GenBank/DDBJ databases">
        <title>LHISI_Scaffold_Assembly.</title>
        <authorList>
            <person name="Stuart O.P."/>
            <person name="Cleave R."/>
            <person name="Magrath M.J.L."/>
            <person name="Mikheyev A.S."/>
        </authorList>
    </citation>
    <scope>NUCLEOTIDE SEQUENCE [LARGE SCALE GENOMIC DNA]</scope>
    <source>
        <strain evidence="2">Daus_M_001</strain>
        <tissue evidence="2">Leg muscle</tissue>
    </source>
</reference>
<feature type="compositionally biased region" description="Polar residues" evidence="1">
    <location>
        <begin position="324"/>
        <end position="339"/>
    </location>
</feature>
<feature type="region of interest" description="Disordered" evidence="1">
    <location>
        <begin position="380"/>
        <end position="448"/>
    </location>
</feature>
<protein>
    <submittedName>
        <fullName evidence="2">Uncharacterized protein</fullName>
    </submittedName>
</protein>
<feature type="compositionally biased region" description="Basic and acidic residues" evidence="1">
    <location>
        <begin position="438"/>
        <end position="448"/>
    </location>
</feature>
<sequence length="660" mass="72645">MKGLGETGDPRENPPISGIINNDSHMQKSLSDPSGNRTRPCQDIFRLGNLMSHTQHNNRVVRSDNVTGYSNVSSGSDGTPRRPGRTVTMSQACKPHDRSRPHVSAALLSSANESDIAPRSPWLARFFIAVLSCRSPADDARQRHDRDKAANSWLTSHVPSGTIDVHPWPSSVVLRCDVLGKGRLLRKLQQHTCQGGTAVRESVCHQGDQGSIPGGVTPGYSRVGIVLSDDAGRRVFSRISRFPRPCIPALLHAYLTSPSSALRTSTLTIGKTSSLHLYPHMSGKWHHLLKRMFMLHVAPPFANQRPVSYLPTSSPANSEPFARHSSSGASCSQSENGYATSKAPPRRFTSMYLLCDGELKAGEKEPLYQPVFYGVSECRSTSEPAGSSPAPKSRPYLGTACRPPRDATIKPSPRLIRPINRPSRRHRPSCQPGFLEGRANEGKQEENLQCQRDDTDLAVECTPTAEGSLPCLLQCRTALIRDTWCSMVNSNDTCEPTFVRRRGRGGVVVRLLAINLGGAENATAARCRAKNIRPCFTNWAFAKARRTEETGDSRENPLTRGIVRHDPQMRKFGSNSAGSYSFVKLQESFVTDIKKCLYQLIRIHELKQNGGISTTALQADYECRSFLLVAFSAMSIFVCMSPLGDFKEFNNFASGERATR</sequence>
<dbReference type="Proteomes" id="UP001159363">
    <property type="component" value="Chromosome 5"/>
</dbReference>
<feature type="compositionally biased region" description="Polar residues" evidence="1">
    <location>
        <begin position="63"/>
        <end position="77"/>
    </location>
</feature>
<feature type="compositionally biased region" description="Polar residues" evidence="1">
    <location>
        <begin position="19"/>
        <end position="39"/>
    </location>
</feature>
<accession>A0ABQ9HBC6</accession>
<feature type="region of interest" description="Disordered" evidence="1">
    <location>
        <begin position="312"/>
        <end position="342"/>
    </location>
</feature>
<keyword evidence="3" id="KW-1185">Reference proteome</keyword>
<evidence type="ECO:0000313" key="3">
    <source>
        <dbReference type="Proteomes" id="UP001159363"/>
    </source>
</evidence>